<feature type="domain" description="Transposase IS4-like" evidence="1">
    <location>
        <begin position="10"/>
        <end position="99"/>
    </location>
</feature>
<evidence type="ECO:0000259" key="1">
    <source>
        <dbReference type="Pfam" id="PF01609"/>
    </source>
</evidence>
<dbReference type="Pfam" id="PF01609">
    <property type="entry name" value="DDE_Tnp_1"/>
    <property type="match status" value="1"/>
</dbReference>
<keyword evidence="5" id="KW-1185">Reference proteome</keyword>
<dbReference type="InterPro" id="IPR002559">
    <property type="entry name" value="Transposase_11"/>
</dbReference>
<gene>
    <name evidence="2" type="primary">tnpA</name>
    <name evidence="4" type="synonym">tnpA_5</name>
    <name evidence="3" type="ORF">KsCSTR_19460</name>
    <name evidence="4" type="ORF">KSMBR1_0677</name>
    <name evidence="2" type="ORF">kuste3465</name>
</gene>
<dbReference type="KEGG" id="kst:KSMBR1_0677"/>
<reference evidence="2" key="2">
    <citation type="submission" date="2006-01" db="EMBL/GenBank/DDBJ databases">
        <authorList>
            <person name="Genoscope"/>
        </authorList>
    </citation>
    <scope>NUCLEOTIDE SEQUENCE</scope>
</reference>
<dbReference type="EMBL" id="LT934425">
    <property type="protein sequence ID" value="SOH03189.1"/>
    <property type="molecule type" value="Genomic_DNA"/>
</dbReference>
<evidence type="ECO:0000313" key="5">
    <source>
        <dbReference type="Proteomes" id="UP000221734"/>
    </source>
</evidence>
<accession>Q1Q2I0</accession>
<reference evidence="3 6" key="5">
    <citation type="submission" date="2020-02" db="EMBL/GenBank/DDBJ databases">
        <title>Newly sequenced genome of strain CSTR1 showed variability in Candidatus Kuenenia stuttgartiensis genomes.</title>
        <authorList>
            <person name="Ding C."/>
            <person name="Adrian L."/>
        </authorList>
    </citation>
    <scope>NUCLEOTIDE SEQUENCE [LARGE SCALE GENOMIC DNA]</scope>
    <source>
        <strain evidence="3 6">CSTR1</strain>
    </source>
</reference>
<dbReference type="GO" id="GO:0003677">
    <property type="term" value="F:DNA binding"/>
    <property type="evidence" value="ECO:0007669"/>
    <property type="project" value="InterPro"/>
</dbReference>
<protein>
    <submittedName>
        <fullName evidence="2 3">Transposase</fullName>
    </submittedName>
</protein>
<dbReference type="Proteomes" id="UP000501926">
    <property type="component" value="Chromosome"/>
</dbReference>
<dbReference type="Proteomes" id="UP000221734">
    <property type="component" value="Chromosome Kuenenia_stuttgartiensis_MBR1"/>
</dbReference>
<reference evidence="4" key="3">
    <citation type="submission" date="2017-10" db="EMBL/GenBank/DDBJ databases">
        <authorList>
            <person name="Banno H."/>
            <person name="Chua N.-H."/>
        </authorList>
    </citation>
    <scope>NUCLEOTIDE SEQUENCE [LARGE SCALE GENOMIC DNA]</scope>
    <source>
        <strain evidence="4">Kuenenia_mbr1_ru-nijmegen</strain>
    </source>
</reference>
<dbReference type="EMBL" id="CT573071">
    <property type="protein sequence ID" value="CAJ74228.1"/>
    <property type="molecule type" value="Genomic_DNA"/>
</dbReference>
<dbReference type="GO" id="GO:0006313">
    <property type="term" value="P:DNA transposition"/>
    <property type="evidence" value="ECO:0007669"/>
    <property type="project" value="InterPro"/>
</dbReference>
<dbReference type="OrthoDB" id="290868at2"/>
<evidence type="ECO:0000313" key="2">
    <source>
        <dbReference type="EMBL" id="CAJ74228.1"/>
    </source>
</evidence>
<evidence type="ECO:0000313" key="3">
    <source>
        <dbReference type="EMBL" id="QII11325.1"/>
    </source>
</evidence>
<sequence length="129" mass="14993">MLKRLSCRYNTKTKRQVFCIHRIFTKIKTSKKTGEIVYGITSLTQQKASPKTILKFSRGHWSIENGLHYVRDTAFREDHSQIRTKNAPRAMASLKNLVIGLFHFLQVTNIAKTLRNFAARPFLALQMLR</sequence>
<dbReference type="RefSeq" id="WP_099324063.1">
    <property type="nucleotide sequence ID" value="NZ_CP049055.1"/>
</dbReference>
<reference evidence="5" key="4">
    <citation type="submission" date="2017-10" db="EMBL/GenBank/DDBJ databases">
        <authorList>
            <person name="Frank J."/>
        </authorList>
    </citation>
    <scope>NUCLEOTIDE SEQUENCE [LARGE SCALE GENOMIC DNA]</scope>
</reference>
<dbReference type="AlphaFoldDB" id="Q1Q2I0"/>
<organism evidence="2">
    <name type="scientific">Kuenenia stuttgartiensis</name>
    <dbReference type="NCBI Taxonomy" id="174633"/>
    <lineage>
        <taxon>Bacteria</taxon>
        <taxon>Pseudomonadati</taxon>
        <taxon>Planctomycetota</taxon>
        <taxon>Candidatus Brocadiia</taxon>
        <taxon>Candidatus Brocadiales</taxon>
        <taxon>Candidatus Brocadiaceae</taxon>
        <taxon>Candidatus Kuenenia</taxon>
    </lineage>
</organism>
<proteinExistence type="predicted"/>
<dbReference type="GO" id="GO:0004803">
    <property type="term" value="F:transposase activity"/>
    <property type="evidence" value="ECO:0007669"/>
    <property type="project" value="InterPro"/>
</dbReference>
<evidence type="ECO:0000313" key="6">
    <source>
        <dbReference type="Proteomes" id="UP000501926"/>
    </source>
</evidence>
<evidence type="ECO:0000313" key="4">
    <source>
        <dbReference type="EMBL" id="SOH03189.1"/>
    </source>
</evidence>
<name>Q1Q2I0_KUEST</name>
<reference evidence="2" key="1">
    <citation type="journal article" date="2006" name="Nature">
        <title>Deciphering the evolution and metabolism of an anammox bacterium from a community genome.</title>
        <authorList>
            <person name="Strous M."/>
            <person name="Pelletier E."/>
            <person name="Mangenot S."/>
            <person name="Rattei T."/>
            <person name="Lehner A."/>
            <person name="Taylor M.W."/>
            <person name="Horn M."/>
            <person name="Daims H."/>
            <person name="Bartol-Mavel D."/>
            <person name="Wincker P."/>
            <person name="Barbe V."/>
            <person name="Fonknechten N."/>
            <person name="Vallenet D."/>
            <person name="Segurens B."/>
            <person name="Schenowitz-Truong C."/>
            <person name="Medigue C."/>
            <person name="Collingro A."/>
            <person name="Snel B."/>
            <person name="Dutilh B.E."/>
            <person name="OpDenCamp H.J.M."/>
            <person name="vanDerDrift C."/>
            <person name="Cirpus I."/>
            <person name="vanDePas-Schoonen K.T."/>
            <person name="Harhangi H.R."/>
            <person name="vanNiftrik L."/>
            <person name="Schmid M."/>
            <person name="Keltjens J."/>
            <person name="vanDeVossenberg J."/>
            <person name="Kartal B."/>
            <person name="Meier H."/>
            <person name="Frishman D."/>
            <person name="Huynen M.A."/>
            <person name="Mewes H."/>
            <person name="Weissenbach J."/>
            <person name="Jetten M.S.M."/>
            <person name="Wagner M."/>
            <person name="LePaslier D."/>
        </authorList>
    </citation>
    <scope>NUCLEOTIDE SEQUENCE</scope>
</reference>
<dbReference type="EMBL" id="CP049055">
    <property type="protein sequence ID" value="QII11325.1"/>
    <property type="molecule type" value="Genomic_DNA"/>
</dbReference>